<dbReference type="Gene3D" id="3.40.190.10">
    <property type="entry name" value="Periplasmic binding protein-like II"/>
    <property type="match status" value="2"/>
</dbReference>
<sequence length="300" mass="33532">MPQKIDFNLIYALNLLLEEGSVNAAAEKMNLSAPAMSRILGRIREQFNDPIMVRAGRNLVPTPRALELKQQLGHIIAQAEALVEPNGAFDPHTLERTFVIRANDIFIGALGGGLLEMLREMAPLSSLKFIAESDIDDDALRSGKVDLVIGSSRNWHPEIKAQSLFTSTFQALVREGHPIIGQVTPETLTDYPHISVSRRGLTQGPIDDALRDLGLVRKVALTLPGFHSAMMLTMKSDYILPLPRHVLQGVSSINLPLVEIDLPLELESVFIVQAWHPRLDRDPAHQWLRHTIKQYFLNRE</sequence>
<dbReference type="Proteomes" id="UP000179588">
    <property type="component" value="Unassembled WGS sequence"/>
</dbReference>
<dbReference type="InterPro" id="IPR036388">
    <property type="entry name" value="WH-like_DNA-bd_sf"/>
</dbReference>
<dbReference type="CDD" id="cd08460">
    <property type="entry name" value="PBP2_DntR_like_1"/>
    <property type="match status" value="1"/>
</dbReference>
<reference evidence="6 7" key="1">
    <citation type="submission" date="2016-03" db="EMBL/GenBank/DDBJ databases">
        <title>Genome sequence of Providencia stuartii strain, isolated from the salivary glands of larval Lucilia sericata.</title>
        <authorList>
            <person name="Yuan Y."/>
            <person name="Zhang Y."/>
            <person name="Fu S."/>
            <person name="Crippen T.L."/>
            <person name="Visi D."/>
            <person name="Benbow M.E."/>
            <person name="Allen M."/>
            <person name="Tomberlin J.K."/>
            <person name="Sze S.-H."/>
            <person name="Tarone A.M."/>
        </authorList>
    </citation>
    <scope>NUCLEOTIDE SEQUENCE [LARGE SCALE GENOMIC DNA]</scope>
    <source>
        <strain evidence="6 7">Crippen</strain>
    </source>
</reference>
<dbReference type="GO" id="GO:0003700">
    <property type="term" value="F:DNA-binding transcription factor activity"/>
    <property type="evidence" value="ECO:0007669"/>
    <property type="project" value="InterPro"/>
</dbReference>
<keyword evidence="7" id="KW-1185">Reference proteome</keyword>
<organism evidence="6 7">
    <name type="scientific">Providencia stuartii</name>
    <dbReference type="NCBI Taxonomy" id="588"/>
    <lineage>
        <taxon>Bacteria</taxon>
        <taxon>Pseudomonadati</taxon>
        <taxon>Pseudomonadota</taxon>
        <taxon>Gammaproteobacteria</taxon>
        <taxon>Enterobacterales</taxon>
        <taxon>Morganellaceae</taxon>
        <taxon>Providencia</taxon>
    </lineage>
</organism>
<evidence type="ECO:0000313" key="7">
    <source>
        <dbReference type="Proteomes" id="UP000179588"/>
    </source>
</evidence>
<dbReference type="InterPro" id="IPR000847">
    <property type="entry name" value="LysR_HTH_N"/>
</dbReference>
<dbReference type="AlphaFoldDB" id="A0A1S1HUN1"/>
<evidence type="ECO:0000256" key="2">
    <source>
        <dbReference type="ARBA" id="ARBA00023015"/>
    </source>
</evidence>
<comment type="similarity">
    <text evidence="1">Belongs to the LysR transcriptional regulatory family.</text>
</comment>
<dbReference type="RefSeq" id="WP_070925903.1">
    <property type="nucleotide sequence ID" value="NZ_VAUE01000026.1"/>
</dbReference>
<dbReference type="Pfam" id="PF00126">
    <property type="entry name" value="HTH_1"/>
    <property type="match status" value="1"/>
</dbReference>
<dbReference type="GO" id="GO:0003677">
    <property type="term" value="F:DNA binding"/>
    <property type="evidence" value="ECO:0007669"/>
    <property type="project" value="UniProtKB-KW"/>
</dbReference>
<keyword evidence="3" id="KW-0238">DNA-binding</keyword>
<protein>
    <submittedName>
        <fullName evidence="6">LysR family transcriptional regulator</fullName>
    </submittedName>
</protein>
<evidence type="ECO:0000256" key="4">
    <source>
        <dbReference type="ARBA" id="ARBA00023163"/>
    </source>
</evidence>
<dbReference type="Gene3D" id="1.10.10.10">
    <property type="entry name" value="Winged helix-like DNA-binding domain superfamily/Winged helix DNA-binding domain"/>
    <property type="match status" value="1"/>
</dbReference>
<keyword evidence="2" id="KW-0805">Transcription regulation</keyword>
<keyword evidence="4" id="KW-0804">Transcription</keyword>
<evidence type="ECO:0000259" key="5">
    <source>
        <dbReference type="PROSITE" id="PS50931"/>
    </source>
</evidence>
<evidence type="ECO:0000256" key="1">
    <source>
        <dbReference type="ARBA" id="ARBA00009437"/>
    </source>
</evidence>
<dbReference type="PANTHER" id="PTHR30118:SF15">
    <property type="entry name" value="TRANSCRIPTIONAL REGULATORY PROTEIN"/>
    <property type="match status" value="1"/>
</dbReference>
<dbReference type="InterPro" id="IPR036390">
    <property type="entry name" value="WH_DNA-bd_sf"/>
</dbReference>
<dbReference type="OrthoDB" id="8557381at2"/>
<gene>
    <name evidence="6" type="ORF">A3Q29_15380</name>
</gene>
<evidence type="ECO:0000256" key="3">
    <source>
        <dbReference type="ARBA" id="ARBA00023125"/>
    </source>
</evidence>
<dbReference type="SUPFAM" id="SSF53850">
    <property type="entry name" value="Periplasmic binding protein-like II"/>
    <property type="match status" value="1"/>
</dbReference>
<dbReference type="InterPro" id="IPR005119">
    <property type="entry name" value="LysR_subst-bd"/>
</dbReference>
<dbReference type="InterPro" id="IPR050389">
    <property type="entry name" value="LysR-type_TF"/>
</dbReference>
<evidence type="ECO:0000313" key="6">
    <source>
        <dbReference type="EMBL" id="OHT25131.1"/>
    </source>
</evidence>
<dbReference type="SUPFAM" id="SSF46785">
    <property type="entry name" value="Winged helix' DNA-binding domain"/>
    <property type="match status" value="1"/>
</dbReference>
<accession>A0A1S1HUN1</accession>
<proteinExistence type="inferred from homology"/>
<dbReference type="EMBL" id="LVIE01000068">
    <property type="protein sequence ID" value="OHT25131.1"/>
    <property type="molecule type" value="Genomic_DNA"/>
</dbReference>
<dbReference type="PANTHER" id="PTHR30118">
    <property type="entry name" value="HTH-TYPE TRANSCRIPTIONAL REGULATOR LEUO-RELATED"/>
    <property type="match status" value="1"/>
</dbReference>
<comment type="caution">
    <text evidence="6">The sequence shown here is derived from an EMBL/GenBank/DDBJ whole genome shotgun (WGS) entry which is preliminary data.</text>
</comment>
<dbReference type="PROSITE" id="PS50931">
    <property type="entry name" value="HTH_LYSR"/>
    <property type="match status" value="1"/>
</dbReference>
<dbReference type="Pfam" id="PF03466">
    <property type="entry name" value="LysR_substrate"/>
    <property type="match status" value="1"/>
</dbReference>
<name>A0A1S1HUN1_PROST</name>
<feature type="domain" description="HTH lysR-type" evidence="5">
    <location>
        <begin position="5"/>
        <end position="62"/>
    </location>
</feature>